<evidence type="ECO:0000256" key="1">
    <source>
        <dbReference type="SAM" id="MobiDB-lite"/>
    </source>
</evidence>
<proteinExistence type="predicted"/>
<dbReference type="GeneID" id="66071257"/>
<protein>
    <submittedName>
        <fullName evidence="3">Uncharacterized protein</fullName>
    </submittedName>
</protein>
<dbReference type="OrthoDB" id="5420143at2759"/>
<feature type="compositionally biased region" description="Low complexity" evidence="1">
    <location>
        <begin position="115"/>
        <end position="191"/>
    </location>
</feature>
<dbReference type="EMBL" id="CM032190">
    <property type="protein sequence ID" value="KAG7086215.1"/>
    <property type="molecule type" value="Genomic_DNA"/>
</dbReference>
<evidence type="ECO:0000313" key="3">
    <source>
        <dbReference type="EMBL" id="KAG7086215.1"/>
    </source>
</evidence>
<evidence type="ECO:0000313" key="4">
    <source>
        <dbReference type="Proteomes" id="UP001049176"/>
    </source>
</evidence>
<reference evidence="3" key="1">
    <citation type="journal article" date="2021" name="Genome Biol. Evol.">
        <title>The assembled and annotated genome of the fairy-ring fungus Marasmius oreades.</title>
        <authorList>
            <person name="Hiltunen M."/>
            <person name="Ament-Velasquez S.L."/>
            <person name="Johannesson H."/>
        </authorList>
    </citation>
    <scope>NUCLEOTIDE SEQUENCE</scope>
    <source>
        <strain evidence="3">03SP1</strain>
    </source>
</reference>
<dbReference type="Proteomes" id="UP001049176">
    <property type="component" value="Chromosome 10"/>
</dbReference>
<gene>
    <name evidence="3" type="ORF">E1B28_002181</name>
</gene>
<dbReference type="AlphaFoldDB" id="A0A9P7RN56"/>
<accession>A0A9P7RN56</accession>
<feature type="signal peptide" evidence="2">
    <location>
        <begin position="1"/>
        <end position="18"/>
    </location>
</feature>
<organism evidence="3 4">
    <name type="scientific">Marasmius oreades</name>
    <name type="common">fairy-ring Marasmius</name>
    <dbReference type="NCBI Taxonomy" id="181124"/>
    <lineage>
        <taxon>Eukaryota</taxon>
        <taxon>Fungi</taxon>
        <taxon>Dikarya</taxon>
        <taxon>Basidiomycota</taxon>
        <taxon>Agaricomycotina</taxon>
        <taxon>Agaricomycetes</taxon>
        <taxon>Agaricomycetidae</taxon>
        <taxon>Agaricales</taxon>
        <taxon>Marasmiineae</taxon>
        <taxon>Marasmiaceae</taxon>
        <taxon>Marasmius</taxon>
    </lineage>
</organism>
<name>A0A9P7RN56_9AGAR</name>
<feature type="region of interest" description="Disordered" evidence="1">
    <location>
        <begin position="115"/>
        <end position="195"/>
    </location>
</feature>
<feature type="chain" id="PRO_5040237937" evidence="2">
    <location>
        <begin position="19"/>
        <end position="219"/>
    </location>
</feature>
<comment type="caution">
    <text evidence="3">The sequence shown here is derived from an EMBL/GenBank/DDBJ whole genome shotgun (WGS) entry which is preliminary data.</text>
</comment>
<keyword evidence="4" id="KW-1185">Reference proteome</keyword>
<keyword evidence="2" id="KW-0732">Signal</keyword>
<sequence length="219" mass="22275">MISKFALVALTATASVNALSLITPTDVRSATPLEFAWNFDNSDPLFSLELFHPSFRNDFALANNLDPASGGTRLIIPTVEPRDSQYVIRAVNVSNVNQEYARTGNFAVGDTLSTTGSASSTGSTSSATLPPSGPTTTGIPSNTNTGTSNTNTNTNTLNTNTNTNANTNTNTNTNTGSTTGTSDSGPTNTPQNGGGNGAISAGVNFAAVVFGAVAAAGLF</sequence>
<dbReference type="KEGG" id="more:E1B28_002181"/>
<dbReference type="RefSeq" id="XP_043002686.1">
    <property type="nucleotide sequence ID" value="XM_043159088.1"/>
</dbReference>
<evidence type="ECO:0000256" key="2">
    <source>
        <dbReference type="SAM" id="SignalP"/>
    </source>
</evidence>